<evidence type="ECO:0000256" key="2">
    <source>
        <dbReference type="ARBA" id="ARBA00010610"/>
    </source>
</evidence>
<dbReference type="AlphaFoldDB" id="A0A2S5DMC6"/>
<comment type="similarity">
    <text evidence="2">Belongs to the histone-like protein H-NS family.</text>
</comment>
<protein>
    <submittedName>
        <fullName evidence="7">H-NS histone</fullName>
    </submittedName>
</protein>
<reference evidence="7 8" key="1">
    <citation type="submission" date="2018-01" db="EMBL/GenBank/DDBJ databases">
        <title>Successful Treatment of Persistent Burkholderia cepacia Bacteremia with Ceftazidime-Avibactam.</title>
        <authorList>
            <person name="Tamma P."/>
            <person name="Fan Y."/>
            <person name="Bergman Y."/>
            <person name="Sick-Samuels A."/>
            <person name="Hsu A."/>
            <person name="Timp W."/>
            <person name="Simner P."/>
        </authorList>
    </citation>
    <scope>NUCLEOTIDE SEQUENCE [LARGE SCALE GENOMIC DNA]</scope>
    <source>
        <strain evidence="7 8">170816</strain>
    </source>
</reference>
<feature type="domain" description="DNA-binding protein H-NS-like C-terminal" evidence="6">
    <location>
        <begin position="58"/>
        <end position="97"/>
    </location>
</feature>
<gene>
    <name evidence="7" type="ORF">C3743_40415</name>
</gene>
<evidence type="ECO:0000313" key="7">
    <source>
        <dbReference type="EMBL" id="POZ80240.1"/>
    </source>
</evidence>
<sequence length="100" mass="11395">MATYKEVRTQIAQLEAEAETLRKQELDAVITEMREKIAELGITPDDLFGRRRARKPAAAAKKPREPKYQNPKTGETWTGMGRAPAWIVGKNRDRFLIQKG</sequence>
<dbReference type="SMART" id="SM00528">
    <property type="entry name" value="HNS"/>
    <property type="match status" value="1"/>
</dbReference>
<dbReference type="Pfam" id="PF00816">
    <property type="entry name" value="Histone_HNS"/>
    <property type="match status" value="1"/>
</dbReference>
<comment type="subcellular location">
    <subcellularLocation>
        <location evidence="1">Cytoplasm</location>
        <location evidence="1">Nucleoid</location>
    </subcellularLocation>
</comment>
<dbReference type="Gene3D" id="4.10.430.30">
    <property type="match status" value="1"/>
</dbReference>
<name>A0A2S5DMC6_9BURK</name>
<evidence type="ECO:0000256" key="3">
    <source>
        <dbReference type="ARBA" id="ARBA00022490"/>
    </source>
</evidence>
<keyword evidence="4" id="KW-0238">DNA-binding</keyword>
<dbReference type="SUPFAM" id="SSF81273">
    <property type="entry name" value="H-NS histone-like proteins"/>
    <property type="match status" value="1"/>
</dbReference>
<evidence type="ECO:0000256" key="4">
    <source>
        <dbReference type="ARBA" id="ARBA00023125"/>
    </source>
</evidence>
<dbReference type="EMBL" id="PQVP01000006">
    <property type="protein sequence ID" value="POZ80240.1"/>
    <property type="molecule type" value="Genomic_DNA"/>
</dbReference>
<dbReference type="InterPro" id="IPR027444">
    <property type="entry name" value="H-NS_C_dom"/>
</dbReference>
<evidence type="ECO:0000259" key="6">
    <source>
        <dbReference type="SMART" id="SM00528"/>
    </source>
</evidence>
<dbReference type="PANTHER" id="PTHR38097">
    <property type="match status" value="1"/>
</dbReference>
<dbReference type="RefSeq" id="WP_105750046.1">
    <property type="nucleotide sequence ID" value="NZ_PQVP01000006.1"/>
</dbReference>
<organism evidence="7 8">
    <name type="scientific">Burkholderia contaminans</name>
    <dbReference type="NCBI Taxonomy" id="488447"/>
    <lineage>
        <taxon>Bacteria</taxon>
        <taxon>Pseudomonadati</taxon>
        <taxon>Pseudomonadota</taxon>
        <taxon>Betaproteobacteria</taxon>
        <taxon>Burkholderiales</taxon>
        <taxon>Burkholderiaceae</taxon>
        <taxon>Burkholderia</taxon>
        <taxon>Burkholderia cepacia complex</taxon>
    </lineage>
</organism>
<keyword evidence="3" id="KW-0963">Cytoplasm</keyword>
<evidence type="ECO:0000256" key="5">
    <source>
        <dbReference type="SAM" id="MobiDB-lite"/>
    </source>
</evidence>
<dbReference type="GO" id="GO:0009295">
    <property type="term" value="C:nucleoid"/>
    <property type="evidence" value="ECO:0007669"/>
    <property type="project" value="UniProtKB-SubCell"/>
</dbReference>
<proteinExistence type="inferred from homology"/>
<dbReference type="PANTHER" id="PTHR38097:SF2">
    <property type="entry name" value="DNA-BINDING PROTEIN STPA"/>
    <property type="match status" value="1"/>
</dbReference>
<comment type="caution">
    <text evidence="7">The sequence shown here is derived from an EMBL/GenBank/DDBJ whole genome shotgun (WGS) entry which is preliminary data.</text>
</comment>
<feature type="region of interest" description="Disordered" evidence="5">
    <location>
        <begin position="48"/>
        <end position="81"/>
    </location>
</feature>
<dbReference type="Proteomes" id="UP000238655">
    <property type="component" value="Unassembled WGS sequence"/>
</dbReference>
<evidence type="ECO:0000256" key="1">
    <source>
        <dbReference type="ARBA" id="ARBA00004453"/>
    </source>
</evidence>
<accession>A0A2S5DMC6</accession>
<dbReference type="GO" id="GO:0003677">
    <property type="term" value="F:DNA binding"/>
    <property type="evidence" value="ECO:0007669"/>
    <property type="project" value="UniProtKB-KW"/>
</dbReference>
<evidence type="ECO:0000313" key="8">
    <source>
        <dbReference type="Proteomes" id="UP000238655"/>
    </source>
</evidence>